<sequence>MVHNTVGNWGIKEATGHNKGILTTLSVSTRHQTYAFHNVYNHNQSLNFDTLGSVLQSATEAHILGGDSNLKHTWWAEDDAQSSPGAEEPVRILSLNQMILKNEPGVAIYTRGDRDADTPKSAIDLVFKSDHTISEISVDMQVERPTNLRYRWHYTPQRDFEKFVEKVLAKMFGEHDSVTELEDQAAAEVMSGATKEFVPVEILSEPKQSRAHASSTVPPPADPVAPEESCTGI</sequence>
<dbReference type="Gene3D" id="3.60.10.10">
    <property type="entry name" value="Endonuclease/exonuclease/phosphatase"/>
    <property type="match status" value="1"/>
</dbReference>
<evidence type="ECO:0000259" key="2">
    <source>
        <dbReference type="Pfam" id="PF14529"/>
    </source>
</evidence>
<dbReference type="SUPFAM" id="SSF56219">
    <property type="entry name" value="DNase I-like"/>
    <property type="match status" value="1"/>
</dbReference>
<evidence type="ECO:0000313" key="3">
    <source>
        <dbReference type="EMBL" id="KAF2645185.1"/>
    </source>
</evidence>
<dbReference type="OrthoDB" id="3935025at2759"/>
<dbReference type="Proteomes" id="UP000799753">
    <property type="component" value="Unassembled WGS sequence"/>
</dbReference>
<protein>
    <recommendedName>
        <fullName evidence="2">Endonuclease/exonuclease/phosphatase domain-containing protein</fullName>
    </recommendedName>
</protein>
<dbReference type="InterPro" id="IPR036691">
    <property type="entry name" value="Endo/exonu/phosph_ase_sf"/>
</dbReference>
<dbReference type="EMBL" id="MU006777">
    <property type="protein sequence ID" value="KAF2645185.1"/>
    <property type="molecule type" value="Genomic_DNA"/>
</dbReference>
<dbReference type="InterPro" id="IPR005135">
    <property type="entry name" value="Endo/exonuclease/phosphatase"/>
</dbReference>
<name>A0A6A6SBK7_9PLEO</name>
<reference evidence="3" key="1">
    <citation type="journal article" date="2020" name="Stud. Mycol.">
        <title>101 Dothideomycetes genomes: a test case for predicting lifestyles and emergence of pathogens.</title>
        <authorList>
            <person name="Haridas S."/>
            <person name="Albert R."/>
            <person name="Binder M."/>
            <person name="Bloem J."/>
            <person name="Labutti K."/>
            <person name="Salamov A."/>
            <person name="Andreopoulos B."/>
            <person name="Baker S."/>
            <person name="Barry K."/>
            <person name="Bills G."/>
            <person name="Bluhm B."/>
            <person name="Cannon C."/>
            <person name="Castanera R."/>
            <person name="Culley D."/>
            <person name="Daum C."/>
            <person name="Ezra D."/>
            <person name="Gonzalez J."/>
            <person name="Henrissat B."/>
            <person name="Kuo A."/>
            <person name="Liang C."/>
            <person name="Lipzen A."/>
            <person name="Lutzoni F."/>
            <person name="Magnuson J."/>
            <person name="Mondo S."/>
            <person name="Nolan M."/>
            <person name="Ohm R."/>
            <person name="Pangilinan J."/>
            <person name="Park H.-J."/>
            <person name="Ramirez L."/>
            <person name="Alfaro M."/>
            <person name="Sun H."/>
            <person name="Tritt A."/>
            <person name="Yoshinaga Y."/>
            <person name="Zwiers L.-H."/>
            <person name="Turgeon B."/>
            <person name="Goodwin S."/>
            <person name="Spatafora J."/>
            <person name="Crous P."/>
            <person name="Grigoriev I."/>
        </authorList>
    </citation>
    <scope>NUCLEOTIDE SEQUENCE</scope>
    <source>
        <strain evidence="3">CBS 473.64</strain>
    </source>
</reference>
<proteinExistence type="predicted"/>
<feature type="compositionally biased region" description="Low complexity" evidence="1">
    <location>
        <begin position="224"/>
        <end position="233"/>
    </location>
</feature>
<feature type="domain" description="Endonuclease/exonuclease/phosphatase" evidence="2">
    <location>
        <begin position="35"/>
        <end position="135"/>
    </location>
</feature>
<organism evidence="3 4">
    <name type="scientific">Massarina eburnea CBS 473.64</name>
    <dbReference type="NCBI Taxonomy" id="1395130"/>
    <lineage>
        <taxon>Eukaryota</taxon>
        <taxon>Fungi</taxon>
        <taxon>Dikarya</taxon>
        <taxon>Ascomycota</taxon>
        <taxon>Pezizomycotina</taxon>
        <taxon>Dothideomycetes</taxon>
        <taxon>Pleosporomycetidae</taxon>
        <taxon>Pleosporales</taxon>
        <taxon>Massarineae</taxon>
        <taxon>Massarinaceae</taxon>
        <taxon>Massarina</taxon>
    </lineage>
</organism>
<dbReference type="GO" id="GO:0003824">
    <property type="term" value="F:catalytic activity"/>
    <property type="evidence" value="ECO:0007669"/>
    <property type="project" value="InterPro"/>
</dbReference>
<keyword evidence="4" id="KW-1185">Reference proteome</keyword>
<evidence type="ECO:0000256" key="1">
    <source>
        <dbReference type="SAM" id="MobiDB-lite"/>
    </source>
</evidence>
<gene>
    <name evidence="3" type="ORF">P280DRAFT_513105</name>
</gene>
<accession>A0A6A6SBK7</accession>
<dbReference type="Pfam" id="PF14529">
    <property type="entry name" value="Exo_endo_phos_2"/>
    <property type="match status" value="1"/>
</dbReference>
<feature type="region of interest" description="Disordered" evidence="1">
    <location>
        <begin position="204"/>
        <end position="233"/>
    </location>
</feature>
<dbReference type="AlphaFoldDB" id="A0A6A6SBK7"/>
<evidence type="ECO:0000313" key="4">
    <source>
        <dbReference type="Proteomes" id="UP000799753"/>
    </source>
</evidence>